<dbReference type="PANTHER" id="PTHR38463">
    <property type="entry name" value="STRESS RESPONSE PROTEIN YSNF"/>
    <property type="match status" value="1"/>
</dbReference>
<name>A0A5C6XAU2_9DELT</name>
<accession>A0A5C6XAU2</accession>
<dbReference type="EMBL" id="VOSM01000010">
    <property type="protein sequence ID" value="TXD35176.1"/>
    <property type="molecule type" value="Genomic_DNA"/>
</dbReference>
<dbReference type="OrthoDB" id="7305325at2"/>
<sequence>MSKDDEVKRTILPVAREELRVGVREVEGASVRVTKRVHERDEEVEVPLEATALEVERVPVGRVVEAREGARREGETTIIPVYEEVAVVEKRLVLKEELHITRRYSQRVHHEEVTLRQEEAIIEHTSPPQSRESS</sequence>
<organism evidence="2 3">
    <name type="scientific">Lujinxingia vulgaris</name>
    <dbReference type="NCBI Taxonomy" id="2600176"/>
    <lineage>
        <taxon>Bacteria</taxon>
        <taxon>Deltaproteobacteria</taxon>
        <taxon>Bradymonadales</taxon>
        <taxon>Lujinxingiaceae</taxon>
        <taxon>Lujinxingia</taxon>
    </lineage>
</organism>
<reference evidence="2 3" key="1">
    <citation type="submission" date="2019-08" db="EMBL/GenBank/DDBJ databases">
        <title>Bradymonadales sp. TMQ4.</title>
        <authorList>
            <person name="Liang Q."/>
        </authorList>
    </citation>
    <scope>NUCLEOTIDE SEQUENCE [LARGE SCALE GENOMIC DNA]</scope>
    <source>
        <strain evidence="2 3">TMQ4</strain>
    </source>
</reference>
<keyword evidence="3" id="KW-1185">Reference proteome</keyword>
<dbReference type="PANTHER" id="PTHR38463:SF1">
    <property type="entry name" value="STRESS RESPONSE PROTEIN YSNF"/>
    <property type="match status" value="1"/>
</dbReference>
<protein>
    <submittedName>
        <fullName evidence="2">DUF2382 domain-containing protein</fullName>
    </submittedName>
</protein>
<proteinExistence type="predicted"/>
<evidence type="ECO:0000259" key="1">
    <source>
        <dbReference type="Pfam" id="PF09557"/>
    </source>
</evidence>
<evidence type="ECO:0000313" key="3">
    <source>
        <dbReference type="Proteomes" id="UP000321412"/>
    </source>
</evidence>
<dbReference type="Proteomes" id="UP000321412">
    <property type="component" value="Unassembled WGS sequence"/>
</dbReference>
<dbReference type="RefSeq" id="WP_146982639.1">
    <property type="nucleotide sequence ID" value="NZ_VOSM01000010.1"/>
</dbReference>
<feature type="domain" description="DUF2382" evidence="1">
    <location>
        <begin position="12"/>
        <end position="120"/>
    </location>
</feature>
<dbReference type="AlphaFoldDB" id="A0A5C6XAU2"/>
<dbReference type="InterPro" id="IPR019060">
    <property type="entry name" value="DUF2382"/>
</dbReference>
<dbReference type="Pfam" id="PF09557">
    <property type="entry name" value="DUF2382"/>
    <property type="match status" value="1"/>
</dbReference>
<comment type="caution">
    <text evidence="2">The sequence shown here is derived from an EMBL/GenBank/DDBJ whole genome shotgun (WGS) entry which is preliminary data.</text>
</comment>
<gene>
    <name evidence="2" type="ORF">FRC98_17045</name>
</gene>
<evidence type="ECO:0000313" key="2">
    <source>
        <dbReference type="EMBL" id="TXD35176.1"/>
    </source>
</evidence>
<dbReference type="InterPro" id="IPR052967">
    <property type="entry name" value="Stress_Response_Assoc"/>
</dbReference>